<comment type="similarity">
    <text evidence="9">Belongs to the NAD synthetase family.</text>
</comment>
<gene>
    <name evidence="7 12" type="primary">nadE</name>
    <name evidence="12" type="ORF">NITINOP_1774</name>
</gene>
<evidence type="ECO:0000256" key="10">
    <source>
        <dbReference type="SAM" id="MobiDB-lite"/>
    </source>
</evidence>
<dbReference type="InterPro" id="IPR003694">
    <property type="entry name" value="NAD_synthase"/>
</dbReference>
<proteinExistence type="inferred from homology"/>
<reference evidence="13" key="1">
    <citation type="submission" date="2015-09" db="EMBL/GenBank/DDBJ databases">
        <authorList>
            <person name="Daims H."/>
        </authorList>
    </citation>
    <scope>NUCLEOTIDE SEQUENCE [LARGE SCALE GENOMIC DNA]</scope>
</reference>
<feature type="binding site" evidence="7">
    <location>
        <position position="192"/>
    </location>
    <ligand>
        <name>L-glutamine</name>
        <dbReference type="ChEBI" id="CHEBI:58359"/>
    </ligand>
</feature>
<dbReference type="UniPathway" id="UPA00253">
    <property type="reaction ID" value="UER00334"/>
</dbReference>
<dbReference type="KEGG" id="nio:NITINOP_1774"/>
<keyword evidence="13" id="KW-1185">Reference proteome</keyword>
<dbReference type="PIRSF" id="PIRSF006630">
    <property type="entry name" value="NADS_GAT"/>
    <property type="match status" value="1"/>
</dbReference>
<dbReference type="Gene3D" id="3.40.50.620">
    <property type="entry name" value="HUPs"/>
    <property type="match status" value="1"/>
</dbReference>
<dbReference type="HAMAP" id="MF_02090">
    <property type="entry name" value="NadE_glutamine_dep"/>
    <property type="match status" value="1"/>
</dbReference>
<feature type="binding site" evidence="7">
    <location>
        <position position="186"/>
    </location>
    <ligand>
        <name>L-glutamine</name>
        <dbReference type="ChEBI" id="CHEBI:58359"/>
    </ligand>
</feature>
<evidence type="ECO:0000256" key="5">
    <source>
        <dbReference type="ARBA" id="ARBA00022840"/>
    </source>
</evidence>
<keyword evidence="5 7" id="KW-0067">ATP-binding</keyword>
<dbReference type="GO" id="GO:0004359">
    <property type="term" value="F:glutaminase activity"/>
    <property type="evidence" value="ECO:0007669"/>
    <property type="project" value="InterPro"/>
</dbReference>
<dbReference type="InterPro" id="IPR036526">
    <property type="entry name" value="C-N_Hydrolase_sf"/>
</dbReference>
<dbReference type="InterPro" id="IPR014445">
    <property type="entry name" value="Gln-dep_NAD_synthase"/>
</dbReference>
<dbReference type="EMBL" id="LN885086">
    <property type="protein sequence ID" value="CUQ66749.1"/>
    <property type="molecule type" value="Genomic_DNA"/>
</dbReference>
<comment type="function">
    <text evidence="7">Catalyzes the ATP-dependent amidation of deamido-NAD to form NAD. Uses L-glutamine as a nitrogen source.</text>
</comment>
<evidence type="ECO:0000256" key="7">
    <source>
        <dbReference type="HAMAP-Rule" id="MF_02090"/>
    </source>
</evidence>
<feature type="active site" description="For glutaminase activity" evidence="7">
    <location>
        <position position="127"/>
    </location>
</feature>
<dbReference type="GO" id="GO:0008795">
    <property type="term" value="F:NAD+ synthase activity"/>
    <property type="evidence" value="ECO:0007669"/>
    <property type="project" value="UniProtKB-UniRule"/>
</dbReference>
<dbReference type="GO" id="GO:0005737">
    <property type="term" value="C:cytoplasm"/>
    <property type="evidence" value="ECO:0007669"/>
    <property type="project" value="InterPro"/>
</dbReference>
<evidence type="ECO:0000259" key="11">
    <source>
        <dbReference type="PROSITE" id="PS50263"/>
    </source>
</evidence>
<dbReference type="RefSeq" id="WP_062484713.1">
    <property type="nucleotide sequence ID" value="NZ_LN885086.1"/>
</dbReference>
<feature type="binding site" evidence="7">
    <location>
        <position position="558"/>
    </location>
    <ligand>
        <name>deamido-NAD(+)</name>
        <dbReference type="ChEBI" id="CHEBI:58437"/>
        <note>ligand shared between two neighboring subunits</note>
    </ligand>
</feature>
<dbReference type="InterPro" id="IPR014729">
    <property type="entry name" value="Rossmann-like_a/b/a_fold"/>
</dbReference>
<dbReference type="OrthoDB" id="9803818at2"/>
<dbReference type="Pfam" id="PF02540">
    <property type="entry name" value="NAD_synthase"/>
    <property type="match status" value="1"/>
</dbReference>
<dbReference type="GO" id="GO:0003952">
    <property type="term" value="F:NAD+ synthase (glutamine-hydrolyzing) activity"/>
    <property type="evidence" value="ECO:0007669"/>
    <property type="project" value="UniProtKB-UniRule"/>
</dbReference>
<keyword evidence="4 7" id="KW-0547">Nucleotide-binding</keyword>
<evidence type="ECO:0000256" key="1">
    <source>
        <dbReference type="ARBA" id="ARBA00005188"/>
    </source>
</evidence>
<feature type="active site" description="Proton acceptor; for glutaminase activity" evidence="7">
    <location>
        <position position="44"/>
    </location>
</feature>
<feature type="binding site" evidence="7">
    <location>
        <begin position="334"/>
        <end position="341"/>
    </location>
    <ligand>
        <name>ATP</name>
        <dbReference type="ChEBI" id="CHEBI:30616"/>
    </ligand>
</feature>
<dbReference type="InterPro" id="IPR003010">
    <property type="entry name" value="C-N_Hydrolase"/>
</dbReference>
<feature type="binding site" evidence="7">
    <location>
        <position position="441"/>
    </location>
    <ligand>
        <name>ATP</name>
        <dbReference type="ChEBI" id="CHEBI:30616"/>
    </ligand>
</feature>
<feature type="region of interest" description="Disordered" evidence="10">
    <location>
        <begin position="495"/>
        <end position="514"/>
    </location>
</feature>
<evidence type="ECO:0000256" key="9">
    <source>
        <dbReference type="RuleBase" id="RU003811"/>
    </source>
</evidence>
<feature type="binding site" evidence="7">
    <location>
        <position position="417"/>
    </location>
    <ligand>
        <name>deamido-NAD(+)</name>
        <dbReference type="ChEBI" id="CHEBI:58437"/>
        <note>ligand shared between two neighboring subunits</note>
    </ligand>
</feature>
<accession>A0A0S4KTW6</accession>
<dbReference type="GO" id="GO:0009435">
    <property type="term" value="P:NAD+ biosynthetic process"/>
    <property type="evidence" value="ECO:0007669"/>
    <property type="project" value="UniProtKB-UniRule"/>
</dbReference>
<comment type="caution">
    <text evidence="7">Lacks conserved residue(s) required for the propagation of feature annotation.</text>
</comment>
<dbReference type="AlphaFoldDB" id="A0A0S4KTW6"/>
<evidence type="ECO:0000313" key="13">
    <source>
        <dbReference type="Proteomes" id="UP000066284"/>
    </source>
</evidence>
<dbReference type="SUPFAM" id="SSF56317">
    <property type="entry name" value="Carbon-nitrogen hydrolase"/>
    <property type="match status" value="1"/>
</dbReference>
<dbReference type="PROSITE" id="PS50263">
    <property type="entry name" value="CN_HYDROLASE"/>
    <property type="match status" value="1"/>
</dbReference>
<keyword evidence="3 7" id="KW-0436">Ligase</keyword>
<evidence type="ECO:0000256" key="6">
    <source>
        <dbReference type="ARBA" id="ARBA00023027"/>
    </source>
</evidence>
<dbReference type="Proteomes" id="UP000066284">
    <property type="component" value="Chromosome 1"/>
</dbReference>
<keyword evidence="6 7" id="KW-0520">NAD</keyword>
<dbReference type="CDD" id="cd00553">
    <property type="entry name" value="NAD_synthase"/>
    <property type="match status" value="1"/>
</dbReference>
<comment type="pathway">
    <text evidence="1 7 8">Cofactor biosynthesis; NAD(+) biosynthesis; NAD(+) from deamido-NAD(+) (L-Gln route): step 1/1.</text>
</comment>
<dbReference type="PANTHER" id="PTHR23090">
    <property type="entry name" value="NH 3 /GLUTAMINE-DEPENDENT NAD + SYNTHETASE"/>
    <property type="match status" value="1"/>
</dbReference>
<feature type="domain" description="CN hydrolase" evidence="11">
    <location>
        <begin position="4"/>
        <end position="256"/>
    </location>
</feature>
<dbReference type="FunFam" id="3.40.50.620:FF:000106">
    <property type="entry name" value="Glutamine-dependent NAD(+) synthetase"/>
    <property type="match status" value="1"/>
</dbReference>
<dbReference type="NCBIfam" id="NF010588">
    <property type="entry name" value="PRK13981.1"/>
    <property type="match status" value="1"/>
</dbReference>
<evidence type="ECO:0000256" key="2">
    <source>
        <dbReference type="ARBA" id="ARBA00007145"/>
    </source>
</evidence>
<dbReference type="PANTHER" id="PTHR23090:SF9">
    <property type="entry name" value="GLUTAMINE-DEPENDENT NAD(+) SYNTHETASE"/>
    <property type="match status" value="1"/>
</dbReference>
<name>A0A0S4KTW6_9BACT</name>
<protein>
    <recommendedName>
        <fullName evidence="7 8">Glutamine-dependent NAD(+) synthetase</fullName>
        <ecNumber evidence="7 8">6.3.5.1</ecNumber>
    </recommendedName>
    <alternativeName>
        <fullName evidence="7 8">NAD(+) synthase [glutamine-hydrolyzing]</fullName>
    </alternativeName>
</protein>
<evidence type="ECO:0000256" key="4">
    <source>
        <dbReference type="ARBA" id="ARBA00022741"/>
    </source>
</evidence>
<dbReference type="Pfam" id="PF00795">
    <property type="entry name" value="CN_hydrolase"/>
    <property type="match status" value="1"/>
</dbReference>
<dbReference type="CDD" id="cd07570">
    <property type="entry name" value="GAT_Gln-NAD-synth"/>
    <property type="match status" value="1"/>
</dbReference>
<feature type="binding site" evidence="7">
    <location>
        <position position="446"/>
    </location>
    <ligand>
        <name>deamido-NAD(+)</name>
        <dbReference type="ChEBI" id="CHEBI:58437"/>
        <note>ligand shared between two neighboring subunits</note>
    </ligand>
</feature>
<dbReference type="GO" id="GO:0005524">
    <property type="term" value="F:ATP binding"/>
    <property type="evidence" value="ECO:0007669"/>
    <property type="project" value="UniProtKB-UniRule"/>
</dbReference>
<evidence type="ECO:0000256" key="8">
    <source>
        <dbReference type="PIRNR" id="PIRNR006630"/>
    </source>
</evidence>
<dbReference type="Gene3D" id="3.60.110.10">
    <property type="entry name" value="Carbon-nitrogen hydrolase"/>
    <property type="match status" value="1"/>
</dbReference>
<comment type="similarity">
    <text evidence="2 7 8">In the C-terminal section; belongs to the NAD synthetase family.</text>
</comment>
<comment type="catalytic activity">
    <reaction evidence="7 8">
        <text>deamido-NAD(+) + L-glutamine + ATP + H2O = L-glutamate + AMP + diphosphate + NAD(+) + H(+)</text>
        <dbReference type="Rhea" id="RHEA:24384"/>
        <dbReference type="ChEBI" id="CHEBI:15377"/>
        <dbReference type="ChEBI" id="CHEBI:15378"/>
        <dbReference type="ChEBI" id="CHEBI:29985"/>
        <dbReference type="ChEBI" id="CHEBI:30616"/>
        <dbReference type="ChEBI" id="CHEBI:33019"/>
        <dbReference type="ChEBI" id="CHEBI:57540"/>
        <dbReference type="ChEBI" id="CHEBI:58359"/>
        <dbReference type="ChEBI" id="CHEBI:58437"/>
        <dbReference type="ChEBI" id="CHEBI:456215"/>
        <dbReference type="EC" id="6.3.5.1"/>
    </reaction>
</comment>
<dbReference type="InterPro" id="IPR022310">
    <property type="entry name" value="NAD/GMP_synthase"/>
</dbReference>
<dbReference type="STRING" id="1715989.NITINOP_1774"/>
<dbReference type="EC" id="6.3.5.1" evidence="7 8"/>
<dbReference type="SUPFAM" id="SSF52402">
    <property type="entry name" value="Adenine nucleotide alpha hydrolases-like"/>
    <property type="match status" value="1"/>
</dbReference>
<dbReference type="NCBIfam" id="TIGR00552">
    <property type="entry name" value="nadE"/>
    <property type="match status" value="1"/>
</dbReference>
<evidence type="ECO:0000256" key="3">
    <source>
        <dbReference type="ARBA" id="ARBA00022598"/>
    </source>
</evidence>
<evidence type="ECO:0000313" key="12">
    <source>
        <dbReference type="EMBL" id="CUQ66749.1"/>
    </source>
</evidence>
<organism evidence="12 13">
    <name type="scientific">Candidatus Nitrospira inopinata</name>
    <dbReference type="NCBI Taxonomy" id="1715989"/>
    <lineage>
        <taxon>Bacteria</taxon>
        <taxon>Pseudomonadati</taxon>
        <taxon>Nitrospirota</taxon>
        <taxon>Nitrospiria</taxon>
        <taxon>Nitrospirales</taxon>
        <taxon>Nitrospiraceae</taxon>
        <taxon>Nitrospira</taxon>
    </lineage>
</organism>
<sequence>MRALRLALAQINPSVGDIAGNVRLIRSALGQARRVHADLVVFPELTITGYPAQDLLLKPRFIDENKRAIAEAAKSCVGVVSVVGYVEQGAVVKRSAESPLGAAPDRYELYNAAAILADGRHVCSSHKRVLRQDGIHDEGRYFLPGQAGPLIDLHGATVGVTIGEDIGSWERSESVQAQVIVNIGASPFFIGKRRLHEQALAACAKENGAFVAFVNLLGGQDELVFDGNSVIVDRNGIVVARARAFEEDLLVVDLDVEEKAPGRLAGGRVHASPEGNDRAVERVAVEAPDFAGVRSPIVSRVESEPGDLEEVYRALVLGVKDYVGKNRFTNVVIGLSGGIDSALTAAIAVDAVGSEHVVGICMPSPYTSKESVEDAVELSNRLAVACMMIPITPLFEAYRRSLAQVFQETQTDQTEENLQARIRGTILMAFSNKFGHLVLTTGNKSETGVGYATLYGDMAGGFAVIKDVPKTMVYELARLRNRMADVPVIPQRVLDRPPSAELKPNQKDEDSLPPYSILDPILRAYVEEDRSIEDIVAQGFDRETVVRVAGLVDRSEYKRRQAPIGVKITPRSFGKEWRMPITNGYRHSGS</sequence>